<reference evidence="2 3" key="1">
    <citation type="submission" date="2016-10" db="EMBL/GenBank/DDBJ databases">
        <authorList>
            <person name="de Groot N.N."/>
        </authorList>
    </citation>
    <scope>NUCLEOTIDE SEQUENCE [LARGE SCALE GENOMIC DNA]</scope>
    <source>
        <strain evidence="2 3">CGMCC 1.10836</strain>
    </source>
</reference>
<organism evidence="2 3">
    <name type="scientific">Pseudorhodobacter antarcticus</name>
    <dbReference type="NCBI Taxonomy" id="1077947"/>
    <lineage>
        <taxon>Bacteria</taxon>
        <taxon>Pseudomonadati</taxon>
        <taxon>Pseudomonadota</taxon>
        <taxon>Alphaproteobacteria</taxon>
        <taxon>Rhodobacterales</taxon>
        <taxon>Paracoccaceae</taxon>
        <taxon>Pseudorhodobacter</taxon>
    </lineage>
</organism>
<accession>A0A1H8JYM8</accession>
<evidence type="ECO:0000256" key="1">
    <source>
        <dbReference type="SAM" id="Phobius"/>
    </source>
</evidence>
<dbReference type="AlphaFoldDB" id="A0A1H8JYM8"/>
<proteinExistence type="predicted"/>
<protein>
    <submittedName>
        <fullName evidence="2">Uncharacterized protein</fullName>
    </submittedName>
</protein>
<feature type="transmembrane region" description="Helical" evidence="1">
    <location>
        <begin position="12"/>
        <end position="38"/>
    </location>
</feature>
<dbReference type="Proteomes" id="UP000183002">
    <property type="component" value="Unassembled WGS sequence"/>
</dbReference>
<keyword evidence="1" id="KW-1133">Transmembrane helix</keyword>
<evidence type="ECO:0000313" key="3">
    <source>
        <dbReference type="Proteomes" id="UP000183002"/>
    </source>
</evidence>
<keyword evidence="1" id="KW-0812">Transmembrane</keyword>
<dbReference type="EMBL" id="FOCO01000028">
    <property type="protein sequence ID" value="SEN85849.1"/>
    <property type="molecule type" value="Genomic_DNA"/>
</dbReference>
<keyword evidence="3" id="KW-1185">Reference proteome</keyword>
<evidence type="ECO:0000313" key="2">
    <source>
        <dbReference type="EMBL" id="SEN85849.1"/>
    </source>
</evidence>
<gene>
    <name evidence="2" type="ORF">SAMN05216227_102813</name>
</gene>
<dbReference type="STRING" id="1077947.SAMN05216227_102813"/>
<sequence>MQRRLIWPTLPFWPFAAPLALIGVSVGDFLGFMGQIAADAVPVALKLTQINATGHRGR</sequence>
<name>A0A1H8JYM8_9RHOB</name>
<keyword evidence="1" id="KW-0472">Membrane</keyword>